<evidence type="ECO:0000313" key="7">
    <source>
        <dbReference type="EMBL" id="KOB61237.1"/>
    </source>
</evidence>
<reference evidence="7 8" key="1">
    <citation type="submission" date="2006-03" db="EMBL/GenBank/DDBJ databases">
        <title>Annotation of Plasmodium falciparum HB3.</title>
        <authorList>
            <consortium name="The Broad Institute Genome Sequencing Platform"/>
            <person name="Volkman S.K."/>
            <person name="Neafsey D.E."/>
            <person name="Dash A.P."/>
            <person name="Chitnis C.E."/>
            <person name="Hartl D.L."/>
            <person name="Young S.K."/>
            <person name="Zeng Q."/>
            <person name="Koehrsen M."/>
            <person name="Alvarado L."/>
            <person name="Berlin A."/>
            <person name="Borenstein D."/>
            <person name="Chapman S.B."/>
            <person name="Chen Z."/>
            <person name="Engels R."/>
            <person name="Freedman E."/>
            <person name="Gellesch M."/>
            <person name="Goldberg J."/>
            <person name="Griggs A."/>
            <person name="Gujja S."/>
            <person name="Heilman E.R."/>
            <person name="Heiman D.I."/>
            <person name="Howarth C."/>
            <person name="Jen D."/>
            <person name="Larson L."/>
            <person name="Mehta T."/>
            <person name="Neiman D."/>
            <person name="Park D."/>
            <person name="Pearson M."/>
            <person name="Roberts A."/>
            <person name="Saif S."/>
            <person name="Shea T."/>
            <person name="Shenoy N."/>
            <person name="Sisk P."/>
            <person name="Stolte C."/>
            <person name="Sykes S."/>
            <person name="Walk T."/>
            <person name="White J."/>
            <person name="Yandava C."/>
            <person name="Haas B."/>
            <person name="Henn M.R."/>
            <person name="Nusbaum C."/>
            <person name="Birren B."/>
        </authorList>
    </citation>
    <scope>NUCLEOTIDE SEQUENCE [LARGE SCALE GENOMIC DNA]</scope>
    <source>
        <strain evidence="7">HB3</strain>
    </source>
</reference>
<evidence type="ECO:0000256" key="3">
    <source>
        <dbReference type="ARBA" id="ARBA00022694"/>
    </source>
</evidence>
<dbReference type="AlphaFoldDB" id="A0A0L7KD26"/>
<comment type="similarity">
    <text evidence="5 6">Belongs to the URM1 family.</text>
</comment>
<evidence type="ECO:0000256" key="1">
    <source>
        <dbReference type="ARBA" id="ARBA00022490"/>
    </source>
</evidence>
<comment type="caution">
    <text evidence="5">Lacks conserved residue(s) required for the propagation of feature annotation.</text>
</comment>
<reference evidence="8" key="2">
    <citation type="submission" date="2006-03" db="EMBL/GenBank/DDBJ databases">
        <title>The genome sequence of the Plasmodium falciparum HB3.</title>
        <authorList>
            <consortium name="The Broad Institute Genome Sequencing Platform"/>
            <person name="Birren B."/>
            <person name="Lander E."/>
            <person name="Galagan J."/>
            <person name="Nusbaum C."/>
            <person name="Devon K."/>
            <person name="Henn M."/>
            <person name="Jaffe D."/>
            <person name="Butler J."/>
            <person name="Alvarez P."/>
            <person name="Gnerre S."/>
            <person name="Grabherr M."/>
            <person name="Kleber M."/>
            <person name="Mauceli E."/>
            <person name="Brockman W."/>
            <person name="MacCallum I.A."/>
            <person name="Rounsley S."/>
            <person name="Young S."/>
            <person name="LaButti K."/>
            <person name="Pushparaj V."/>
            <person name="DeCaprio D."/>
            <person name="Crawford M."/>
            <person name="Koehrsen M."/>
            <person name="Engels R."/>
            <person name="Montgomery P."/>
            <person name="Pearson M."/>
            <person name="Howarth C."/>
            <person name="Larson L."/>
            <person name="Luoma S."/>
            <person name="White J."/>
            <person name="Kodira C."/>
            <person name="Zeng Q."/>
            <person name="Oleary S."/>
            <person name="Yandava C."/>
            <person name="Alvarado L."/>
            <person name="Wirth D."/>
            <person name="Volkman S."/>
            <person name="Hartl D."/>
        </authorList>
    </citation>
    <scope>NUCLEOTIDE SEQUENCE [LARGE SCALE GENOMIC DNA]</scope>
</reference>
<dbReference type="Gene3D" id="3.10.20.30">
    <property type="match status" value="1"/>
</dbReference>
<dbReference type="Pfam" id="PF09138">
    <property type="entry name" value="Urm1"/>
    <property type="match status" value="1"/>
</dbReference>
<dbReference type="HAMAP" id="MF_03048">
    <property type="entry name" value="Urm1"/>
    <property type="match status" value="1"/>
</dbReference>
<dbReference type="InterPro" id="IPR015221">
    <property type="entry name" value="Urm1"/>
</dbReference>
<name>A0A0L7KD26_PLAFX</name>
<organism evidence="7 8">
    <name type="scientific">Plasmodium falciparum (isolate HB3)</name>
    <dbReference type="NCBI Taxonomy" id="137071"/>
    <lineage>
        <taxon>Eukaryota</taxon>
        <taxon>Sar</taxon>
        <taxon>Alveolata</taxon>
        <taxon>Apicomplexa</taxon>
        <taxon>Aconoidasida</taxon>
        <taxon>Haemosporida</taxon>
        <taxon>Plasmodiidae</taxon>
        <taxon>Plasmodium</taxon>
        <taxon>Plasmodium (Laverania)</taxon>
    </lineage>
</organism>
<keyword evidence="3 5" id="KW-0819">tRNA processing</keyword>
<comment type="subcellular location">
    <subcellularLocation>
        <location evidence="5 6">Cytoplasm</location>
    </subcellularLocation>
</comment>
<sequence length="137" mass="16312">MKTKVELKFLGGLESYLANKSKNYVSLEIESEEFNFENLIAYIRNHIIVDRKDVFSDFVMSDGNVKSCNVMIDDKEYSNYNLSDKGKIKPGIIVLINEYDWEILDTYTYKIKNNDKICFFINITWWLIRQTFKFFNI</sequence>
<dbReference type="KEGG" id="pfh:PFHG_02989"/>
<dbReference type="UniPathway" id="UPA00988"/>
<evidence type="ECO:0000256" key="5">
    <source>
        <dbReference type="HAMAP-Rule" id="MF_03048"/>
    </source>
</evidence>
<keyword evidence="4 5" id="KW-0833">Ubl conjugation pathway</keyword>
<dbReference type="GO" id="GO:0032447">
    <property type="term" value="P:protein urmylation"/>
    <property type="evidence" value="ECO:0007669"/>
    <property type="project" value="UniProtKB-UniRule"/>
</dbReference>
<gene>
    <name evidence="7" type="ORF">PFHG_02989</name>
</gene>
<comment type="PTM">
    <text evidence="5">C-terminal thiocarboxylation occurs in 2 steps, it is first acyl-adenylated (-COAMP) via the hesA/moeB/thiF part of the MOCS3/UBA4 homolog, then thiocarboxylated (-COSH) via the rhodanese domain of the MOCS3/UBA4 homolog.</text>
</comment>
<dbReference type="OrthoDB" id="10248987at2759"/>
<dbReference type="GO" id="GO:0034227">
    <property type="term" value="P:tRNA thio-modification"/>
    <property type="evidence" value="ECO:0007669"/>
    <property type="project" value="UniProtKB-UniRule"/>
</dbReference>
<dbReference type="SUPFAM" id="SSF54285">
    <property type="entry name" value="MoaD/ThiS"/>
    <property type="match status" value="1"/>
</dbReference>
<dbReference type="GO" id="GO:0005829">
    <property type="term" value="C:cytosol"/>
    <property type="evidence" value="ECO:0007669"/>
    <property type="project" value="UniProtKB-UniRule"/>
</dbReference>
<evidence type="ECO:0000256" key="2">
    <source>
        <dbReference type="ARBA" id="ARBA00022499"/>
    </source>
</evidence>
<accession>A0A0L7KD26</accession>
<dbReference type="OMA" id="QNNDKIC"/>
<protein>
    <recommendedName>
        <fullName evidence="5">Ubiquitin-related modifier 1 homolog</fullName>
    </recommendedName>
</protein>
<evidence type="ECO:0000313" key="8">
    <source>
        <dbReference type="Proteomes" id="UP000054289"/>
    </source>
</evidence>
<keyword evidence="2 5" id="KW-1017">Isopeptide bond</keyword>
<evidence type="ECO:0000256" key="6">
    <source>
        <dbReference type="RuleBase" id="RU361182"/>
    </source>
</evidence>
<dbReference type="InterPro" id="IPR016155">
    <property type="entry name" value="Mopterin_synth/thiamin_S_b"/>
</dbReference>
<comment type="function">
    <text evidence="5">Acts as a sulfur carrier required for 2-thiolation of mcm(5)S(2)U at tRNA wobble positions of cytosolic tRNA(Lys), tRNA(Glu) and tRNA(Gln). Serves as sulfur donor in tRNA 2-thiolation reaction by being thiocarboxylated (-COSH) at its C-terminus by the MOCS3/UBA4 homolog. The sulfur is then transferred to tRNA to form 2-thiolation of mcm(5)S(2)U. Also acts as a ubiquitin-like protein (UBL) that is covalently conjugated via an isopeptide bond to lysine residues of target proteins. The thiocarboxylated form serves as substrate for conjugation and oxidative stress specifically induces the formation of UBL-protein conjugates.</text>
</comment>
<proteinExistence type="inferred from homology"/>
<dbReference type="EMBL" id="CH671993">
    <property type="protein sequence ID" value="KOB61237.1"/>
    <property type="molecule type" value="Genomic_DNA"/>
</dbReference>
<evidence type="ECO:0000256" key="4">
    <source>
        <dbReference type="ARBA" id="ARBA00022786"/>
    </source>
</evidence>
<dbReference type="InterPro" id="IPR012675">
    <property type="entry name" value="Beta-grasp_dom_sf"/>
</dbReference>
<comment type="pathway">
    <text evidence="5 6">tRNA modification; 5-methoxycarbonylmethyl-2-thiouridine-tRNA biosynthesis.</text>
</comment>
<dbReference type="PANTHER" id="PTHR14986">
    <property type="entry name" value="RURM1 PROTEIN"/>
    <property type="match status" value="1"/>
</dbReference>
<dbReference type="Proteomes" id="UP000054289">
    <property type="component" value="Unassembled WGS sequence"/>
</dbReference>
<keyword evidence="1 5" id="KW-0963">Cytoplasm</keyword>
<dbReference type="GO" id="GO:0002098">
    <property type="term" value="P:tRNA wobble uridine modification"/>
    <property type="evidence" value="ECO:0007669"/>
    <property type="project" value="UniProtKB-UniRule"/>
</dbReference>